<gene>
    <name evidence="2" type="ORF">FMOSSE_LOCUS12012</name>
</gene>
<feature type="non-terminal residue" evidence="2">
    <location>
        <position position="1"/>
    </location>
</feature>
<feature type="compositionally biased region" description="Polar residues" evidence="1">
    <location>
        <begin position="23"/>
        <end position="48"/>
    </location>
</feature>
<dbReference type="AlphaFoldDB" id="A0A9N9HC22"/>
<feature type="non-terminal residue" evidence="2">
    <location>
        <position position="76"/>
    </location>
</feature>
<accession>A0A9N9HC22</accession>
<feature type="compositionally biased region" description="Low complexity" evidence="1">
    <location>
        <begin position="12"/>
        <end position="22"/>
    </location>
</feature>
<protein>
    <submittedName>
        <fullName evidence="2">7054_t:CDS:1</fullName>
    </submittedName>
</protein>
<organism evidence="2 3">
    <name type="scientific">Funneliformis mosseae</name>
    <name type="common">Endomycorrhizal fungus</name>
    <name type="synonym">Glomus mosseae</name>
    <dbReference type="NCBI Taxonomy" id="27381"/>
    <lineage>
        <taxon>Eukaryota</taxon>
        <taxon>Fungi</taxon>
        <taxon>Fungi incertae sedis</taxon>
        <taxon>Mucoromycota</taxon>
        <taxon>Glomeromycotina</taxon>
        <taxon>Glomeromycetes</taxon>
        <taxon>Glomerales</taxon>
        <taxon>Glomeraceae</taxon>
        <taxon>Funneliformis</taxon>
    </lineage>
</organism>
<dbReference type="EMBL" id="CAJVPP010005270">
    <property type="protein sequence ID" value="CAG8662540.1"/>
    <property type="molecule type" value="Genomic_DNA"/>
</dbReference>
<sequence length="76" mass="8481">KGHISSIRRSHSLSIQRSRSLSVQDSRGHSSSIKNLRGHNNNHSSTIIDSRKFGNSRLSKDIIMALSKVINVLTEE</sequence>
<comment type="caution">
    <text evidence="2">The sequence shown here is derived from an EMBL/GenBank/DDBJ whole genome shotgun (WGS) entry which is preliminary data.</text>
</comment>
<keyword evidence="3" id="KW-1185">Reference proteome</keyword>
<feature type="region of interest" description="Disordered" evidence="1">
    <location>
        <begin position="1"/>
        <end position="51"/>
    </location>
</feature>
<evidence type="ECO:0000313" key="2">
    <source>
        <dbReference type="EMBL" id="CAG8662540.1"/>
    </source>
</evidence>
<evidence type="ECO:0000313" key="3">
    <source>
        <dbReference type="Proteomes" id="UP000789375"/>
    </source>
</evidence>
<dbReference type="Proteomes" id="UP000789375">
    <property type="component" value="Unassembled WGS sequence"/>
</dbReference>
<name>A0A9N9HC22_FUNMO</name>
<feature type="compositionally biased region" description="Basic residues" evidence="1">
    <location>
        <begin position="1"/>
        <end position="11"/>
    </location>
</feature>
<proteinExistence type="predicted"/>
<reference evidence="2" key="1">
    <citation type="submission" date="2021-06" db="EMBL/GenBank/DDBJ databases">
        <authorList>
            <person name="Kallberg Y."/>
            <person name="Tangrot J."/>
            <person name="Rosling A."/>
        </authorList>
    </citation>
    <scope>NUCLEOTIDE SEQUENCE</scope>
    <source>
        <strain evidence="2">87-6 pot B 2015</strain>
    </source>
</reference>
<evidence type="ECO:0000256" key="1">
    <source>
        <dbReference type="SAM" id="MobiDB-lite"/>
    </source>
</evidence>